<evidence type="ECO:0000256" key="5">
    <source>
        <dbReference type="ARBA" id="ARBA00023136"/>
    </source>
</evidence>
<dbReference type="GO" id="GO:0016020">
    <property type="term" value="C:membrane"/>
    <property type="evidence" value="ECO:0007669"/>
    <property type="project" value="UniProtKB-SubCell"/>
</dbReference>
<feature type="non-terminal residue" evidence="7">
    <location>
        <position position="667"/>
    </location>
</feature>
<keyword evidence="8" id="KW-1185">Reference proteome</keyword>
<feature type="transmembrane region" description="Helical" evidence="6">
    <location>
        <begin position="535"/>
        <end position="557"/>
    </location>
</feature>
<dbReference type="Pfam" id="PF04193">
    <property type="entry name" value="PQ-loop"/>
    <property type="match status" value="1"/>
</dbReference>
<evidence type="ECO:0000256" key="4">
    <source>
        <dbReference type="ARBA" id="ARBA00022989"/>
    </source>
</evidence>
<keyword evidence="3 6" id="KW-0812">Transmembrane</keyword>
<reference evidence="7 8" key="1">
    <citation type="journal article" date="2018" name="Mol. Biol. Evol.">
        <title>Broad Genomic Sampling Reveals a Smut Pathogenic Ancestry of the Fungal Clade Ustilaginomycotina.</title>
        <authorList>
            <person name="Kijpornyongpan T."/>
            <person name="Mondo S.J."/>
            <person name="Barry K."/>
            <person name="Sandor L."/>
            <person name="Lee J."/>
            <person name="Lipzen A."/>
            <person name="Pangilinan J."/>
            <person name="LaButti K."/>
            <person name="Hainaut M."/>
            <person name="Henrissat B."/>
            <person name="Grigoriev I.V."/>
            <person name="Spatafora J.W."/>
            <person name="Aime M.C."/>
        </authorList>
    </citation>
    <scope>NUCLEOTIDE SEQUENCE [LARGE SCALE GENOMIC DNA]</scope>
    <source>
        <strain evidence="7 8">MCA 3882</strain>
    </source>
</reference>
<accession>A0A316VL24</accession>
<gene>
    <name evidence="7" type="ORF">FA14DRAFT_106268</name>
</gene>
<dbReference type="RefSeq" id="XP_025358631.1">
    <property type="nucleotide sequence ID" value="XM_025495776.1"/>
</dbReference>
<evidence type="ECO:0000256" key="6">
    <source>
        <dbReference type="SAM" id="Phobius"/>
    </source>
</evidence>
<dbReference type="InterPro" id="IPR008429">
    <property type="entry name" value="CLPTM1"/>
</dbReference>
<evidence type="ECO:0000256" key="1">
    <source>
        <dbReference type="ARBA" id="ARBA00004141"/>
    </source>
</evidence>
<evidence type="ECO:0000313" key="8">
    <source>
        <dbReference type="Proteomes" id="UP000245771"/>
    </source>
</evidence>
<keyword evidence="4 6" id="KW-1133">Transmembrane helix</keyword>
<name>A0A316VL24_9BASI</name>
<dbReference type="EMBL" id="KZ819602">
    <property type="protein sequence ID" value="PWN38329.1"/>
    <property type="molecule type" value="Genomic_DNA"/>
</dbReference>
<protein>
    <submittedName>
        <fullName evidence="7">Cleft lip and palate transmembrane 1</fullName>
    </submittedName>
</protein>
<feature type="transmembrane region" description="Helical" evidence="6">
    <location>
        <begin position="439"/>
        <end position="462"/>
    </location>
</feature>
<dbReference type="STRING" id="1280837.A0A316VL24"/>
<dbReference type="PANTHER" id="PTHR21347:SF0">
    <property type="entry name" value="LIPID SCRAMBLASE CLPTM1L"/>
    <property type="match status" value="1"/>
</dbReference>
<feature type="transmembrane region" description="Helical" evidence="6">
    <location>
        <begin position="28"/>
        <end position="47"/>
    </location>
</feature>
<dbReference type="Proteomes" id="UP000245771">
    <property type="component" value="Unassembled WGS sequence"/>
</dbReference>
<dbReference type="AlphaFoldDB" id="A0A316VL24"/>
<dbReference type="PANTHER" id="PTHR21347">
    <property type="entry name" value="CLEFT LIP AND PALATE ASSOCIATED TRANSMEMBRANE PROTEIN-RELATED"/>
    <property type="match status" value="1"/>
</dbReference>
<evidence type="ECO:0000256" key="3">
    <source>
        <dbReference type="ARBA" id="ARBA00022692"/>
    </source>
</evidence>
<comment type="subcellular location">
    <subcellularLocation>
        <location evidence="1">Membrane</location>
        <topology evidence="1">Multi-pass membrane protein</topology>
    </subcellularLocation>
</comment>
<dbReference type="GO" id="GO:0012505">
    <property type="term" value="C:endomembrane system"/>
    <property type="evidence" value="ECO:0007669"/>
    <property type="project" value="TreeGrafter"/>
</dbReference>
<dbReference type="InterPro" id="IPR006603">
    <property type="entry name" value="PQ-loop_rpt"/>
</dbReference>
<dbReference type="Pfam" id="PF05602">
    <property type="entry name" value="CLPTM1"/>
    <property type="match status" value="1"/>
</dbReference>
<keyword evidence="5 6" id="KW-0472">Membrane</keyword>
<evidence type="ECO:0000256" key="2">
    <source>
        <dbReference type="ARBA" id="ARBA00009310"/>
    </source>
</evidence>
<evidence type="ECO:0000313" key="7">
    <source>
        <dbReference type="EMBL" id="PWN38329.1"/>
    </source>
</evidence>
<organism evidence="7 8">
    <name type="scientific">Meira miltonrushii</name>
    <dbReference type="NCBI Taxonomy" id="1280837"/>
    <lineage>
        <taxon>Eukaryota</taxon>
        <taxon>Fungi</taxon>
        <taxon>Dikarya</taxon>
        <taxon>Basidiomycota</taxon>
        <taxon>Ustilaginomycotina</taxon>
        <taxon>Exobasidiomycetes</taxon>
        <taxon>Exobasidiales</taxon>
        <taxon>Brachybasidiaceae</taxon>
        <taxon>Meira</taxon>
    </lineage>
</organism>
<feature type="transmembrane region" description="Helical" evidence="6">
    <location>
        <begin position="563"/>
        <end position="585"/>
    </location>
</feature>
<feature type="transmembrane region" description="Helical" evidence="6">
    <location>
        <begin position="406"/>
        <end position="427"/>
    </location>
</feature>
<comment type="similarity">
    <text evidence="2">Belongs to the CLPTM1 family.</text>
</comment>
<sequence>ARAGGAAAGTGDGERPQNDWKKTILRSVLLYFAMSAVTGPNGLIAWYRGKTASQQQPDIQTGDGASTQIPSDGNIQTPFGSQIPSPPQPLTKFLPGTTSQALFDPNFPLDFYIFITAGDAPSHDDLTSQQSRLVPGGKGGREGSILQFEDKQFADLLTPISTDPSQTWHPKTKSDNILGALRWNNVLLNDSKLQREADLTISVPSVVQSQNGSIWADILAVPSGKSLVESKRMHSRKLLTRLFPEKKERQEKKLFDKSSSDSSAGISIPFLDKEPAKVISWWHGNLTLAVVEQPHGTGLPLSNMPPPLLQHLHVLEDEEGNIVTPAEKAAFNYPVVFPNDFWHLREHMHPINSTHETLPLHVSLYMTSFFKFQMLAAMSDSFDKQAGMAANEMDLIKLTLLENSPWYLGLTFVVSILHSLFEFLAFSSDVSHWRKKDNMTGVSLGSIMTNVIVQLIILLYLLDQSQDTSWMILASQAVGIVIEAWKLTKAVTVTVLPRKKGEGKSYLQWVPYRLDIRDRHVLSEEEKKTQEFDKLAFRLVAMVAVPLLGAYTIYSALYQTHKGWWSFVIGTLCSFVYAFGFVSLIPQLIVNYKLKSTAGMNSKTFVYKILGTFVDDLFAFAIRQPWLHRLACFRDDIVFMIFLYQRWIYGVDPTRVNEFGQVLESKE</sequence>
<feature type="non-terminal residue" evidence="7">
    <location>
        <position position="1"/>
    </location>
</feature>
<proteinExistence type="inferred from homology"/>
<dbReference type="OrthoDB" id="378564at2759"/>
<dbReference type="InParanoid" id="A0A316VL24"/>
<dbReference type="GeneID" id="37017557"/>